<gene>
    <name evidence="2" type="ORF">EDB92DRAFT_1845570</name>
</gene>
<reference evidence="2" key="1">
    <citation type="submission" date="2022-01" db="EMBL/GenBank/DDBJ databases">
        <title>Comparative genomics reveals a dynamic genome evolution in the ectomycorrhizal milk-cap (Lactarius) mushrooms.</title>
        <authorList>
            <consortium name="DOE Joint Genome Institute"/>
            <person name="Lebreton A."/>
            <person name="Tang N."/>
            <person name="Kuo A."/>
            <person name="LaButti K."/>
            <person name="Drula E."/>
            <person name="Barry K."/>
            <person name="Clum A."/>
            <person name="Lipzen A."/>
            <person name="Mousain D."/>
            <person name="Ng V."/>
            <person name="Wang R."/>
            <person name="Wang X."/>
            <person name="Dai Y."/>
            <person name="Henrissat B."/>
            <person name="Grigoriev I.V."/>
            <person name="Guerin-Laguette A."/>
            <person name="Yu F."/>
            <person name="Martin F.M."/>
        </authorList>
    </citation>
    <scope>NUCLEOTIDE SEQUENCE</scope>
    <source>
        <strain evidence="2">QP</strain>
    </source>
</reference>
<accession>A0AAD4QFN4</accession>
<feature type="region of interest" description="Disordered" evidence="1">
    <location>
        <begin position="1"/>
        <end position="28"/>
    </location>
</feature>
<proteinExistence type="predicted"/>
<dbReference type="InterPro" id="IPR027417">
    <property type="entry name" value="P-loop_NTPase"/>
</dbReference>
<dbReference type="EMBL" id="JAKELL010000011">
    <property type="protein sequence ID" value="KAH8995702.1"/>
    <property type="molecule type" value="Genomic_DNA"/>
</dbReference>
<evidence type="ECO:0000256" key="1">
    <source>
        <dbReference type="SAM" id="MobiDB-lite"/>
    </source>
</evidence>
<keyword evidence="3" id="KW-1185">Reference proteome</keyword>
<dbReference type="Proteomes" id="UP001201163">
    <property type="component" value="Unassembled WGS sequence"/>
</dbReference>
<organism evidence="2 3">
    <name type="scientific">Lactarius akahatsu</name>
    <dbReference type="NCBI Taxonomy" id="416441"/>
    <lineage>
        <taxon>Eukaryota</taxon>
        <taxon>Fungi</taxon>
        <taxon>Dikarya</taxon>
        <taxon>Basidiomycota</taxon>
        <taxon>Agaricomycotina</taxon>
        <taxon>Agaricomycetes</taxon>
        <taxon>Russulales</taxon>
        <taxon>Russulaceae</taxon>
        <taxon>Lactarius</taxon>
    </lineage>
</organism>
<evidence type="ECO:0008006" key="4">
    <source>
        <dbReference type="Google" id="ProtNLM"/>
    </source>
</evidence>
<sequence length="97" mass="10755">MHSQDGIESINNSCSIAPMDPQQPPRRIPKIKFRVLIIGRANAGKTSILQRVCDTTDSPIIYRGNEKITLEPSINVSDSSTSLRLPLNVNPARRAHH</sequence>
<protein>
    <recommendedName>
        <fullName evidence="4">G domain-containing protein</fullName>
    </recommendedName>
</protein>
<name>A0AAD4QFN4_9AGAM</name>
<dbReference type="SUPFAM" id="SSF52540">
    <property type="entry name" value="P-loop containing nucleoside triphosphate hydrolases"/>
    <property type="match status" value="1"/>
</dbReference>
<evidence type="ECO:0000313" key="2">
    <source>
        <dbReference type="EMBL" id="KAH8995702.1"/>
    </source>
</evidence>
<evidence type="ECO:0000313" key="3">
    <source>
        <dbReference type="Proteomes" id="UP001201163"/>
    </source>
</evidence>
<comment type="caution">
    <text evidence="2">The sequence shown here is derived from an EMBL/GenBank/DDBJ whole genome shotgun (WGS) entry which is preliminary data.</text>
</comment>
<dbReference type="AlphaFoldDB" id="A0AAD4QFN4"/>